<dbReference type="GO" id="GO:0016887">
    <property type="term" value="F:ATP hydrolysis activity"/>
    <property type="evidence" value="ECO:0007669"/>
    <property type="project" value="InterPro"/>
</dbReference>
<dbReference type="OrthoDB" id="9802264at2"/>
<dbReference type="GO" id="GO:0005886">
    <property type="term" value="C:plasma membrane"/>
    <property type="evidence" value="ECO:0007669"/>
    <property type="project" value="UniProtKB-SubCell"/>
</dbReference>
<dbReference type="InterPro" id="IPR013563">
    <property type="entry name" value="Oligopep_ABC_C"/>
</dbReference>
<sequence>MTDLLKIENLTIGFHNQGQETRAVSNVSFSIAPGETVGLVGESGSGKSVSALSILKLLPPSARISQGVISFEGRDISGLDTTALKNLRGNDIAMIFQEPMTSLNPLHSIEKQISECLEIHGDNLDPKTGRTQIRTRVLDLLHKVGIPEAEKRLSALPHELSGGQRQRVMIAIALANNPKLLIADEPTTALDVTVQKQILALLKQLQQETGMAMLLISHDLGVVKQVADKVCVMKDGEIVEIGQPEHIFTKPAHPYTKMLVEAEPSGQPDLIDEEAAETILAAQNIKVWFPRTKNWYGKPLDYVKAVDGIDLSLTAGETLGIVGESGSGKTTLGRAIVKLTGCDGQINFRGQDIDALKGTPLRNLRKHMQIVFQDPFGALSPRMSVSDIITEGLDLHEPELNRYQKIFKVRKTLEDVGLEPDSANRYPHEFSGGQRQRIAIARAIILNPRLVVLDEPTSALDRSVQAQIVTLLRDLQQQRGLSYIFISHDLKVVRALSHRVMVMKQGKVVETGTTSDIFENAKKAYTRDLISAAFDL</sequence>
<dbReference type="SMART" id="SM00382">
    <property type="entry name" value="AAA"/>
    <property type="match status" value="2"/>
</dbReference>
<dbReference type="GO" id="GO:0004029">
    <property type="term" value="F:aldehyde dehydrogenase (NAD+) activity"/>
    <property type="evidence" value="ECO:0007669"/>
    <property type="project" value="UniProtKB-EC"/>
</dbReference>
<evidence type="ECO:0000313" key="7">
    <source>
        <dbReference type="EMBL" id="ERL46791.1"/>
    </source>
</evidence>
<dbReference type="Pfam" id="PF08352">
    <property type="entry name" value="oligo_HPY"/>
    <property type="match status" value="2"/>
</dbReference>
<dbReference type="EC" id="1.2.1.3" evidence="7"/>
<keyword evidence="8" id="KW-1185">Reference proteome</keyword>
<dbReference type="STRING" id="1397666.RS24_01814"/>
<evidence type="ECO:0000313" key="8">
    <source>
        <dbReference type="Proteomes" id="UP000016762"/>
    </source>
</evidence>
<dbReference type="Gene3D" id="3.40.50.300">
    <property type="entry name" value="P-loop containing nucleotide triphosphate hydrolases"/>
    <property type="match status" value="2"/>
</dbReference>
<evidence type="ECO:0000256" key="3">
    <source>
        <dbReference type="ARBA" id="ARBA00022448"/>
    </source>
</evidence>
<keyword evidence="5" id="KW-0067">ATP-binding</keyword>
<comment type="similarity">
    <text evidence="2">Belongs to the ABC transporter superfamily.</text>
</comment>
<keyword evidence="7" id="KW-0560">Oxidoreductase</keyword>
<dbReference type="PANTHER" id="PTHR43776:SF7">
    <property type="entry name" value="D,D-DIPEPTIDE TRANSPORT ATP-BINDING PROTEIN DDPF-RELATED"/>
    <property type="match status" value="1"/>
</dbReference>
<protein>
    <submittedName>
        <fullName evidence="7">Aldehyde dehydrogenase family protein</fullName>
        <ecNumber evidence="7">1.2.1.3</ecNumber>
    </submittedName>
</protein>
<dbReference type="InterPro" id="IPR003439">
    <property type="entry name" value="ABC_transporter-like_ATP-bd"/>
</dbReference>
<keyword evidence="4" id="KW-0547">Nucleotide-binding</keyword>
<proteinExistence type="inferred from homology"/>
<dbReference type="RefSeq" id="WP_021777767.1">
    <property type="nucleotide sequence ID" value="NZ_AWXE01000004.1"/>
</dbReference>
<dbReference type="eggNOG" id="COG4172">
    <property type="taxonomic scope" value="Bacteria"/>
</dbReference>
<dbReference type="InterPro" id="IPR003593">
    <property type="entry name" value="AAA+_ATPase"/>
</dbReference>
<dbReference type="GO" id="GO:0015833">
    <property type="term" value="P:peptide transport"/>
    <property type="evidence" value="ECO:0007669"/>
    <property type="project" value="InterPro"/>
</dbReference>
<reference evidence="7 8" key="1">
    <citation type="journal article" date="2014" name="FEMS Microbiol. Ecol.">
        <title>Genomic differentiation among two strains of the PS1 clade isolated from geographically separated marine habitats.</title>
        <authorList>
            <person name="Jimenez-Infante F."/>
            <person name="Ngugi D.K."/>
            <person name="Alam I."/>
            <person name="Rashid M."/>
            <person name="Baalawi W."/>
            <person name="Kamau A.A."/>
            <person name="Bajic V.B."/>
            <person name="Stingl U."/>
        </authorList>
    </citation>
    <scope>NUCLEOTIDE SEQUENCE [LARGE SCALE GENOMIC DNA]</scope>
    <source>
        <strain evidence="7 8">RS24</strain>
    </source>
</reference>
<dbReference type="NCBIfam" id="NF007739">
    <property type="entry name" value="PRK10419.1"/>
    <property type="match status" value="2"/>
</dbReference>
<evidence type="ECO:0000256" key="1">
    <source>
        <dbReference type="ARBA" id="ARBA00004417"/>
    </source>
</evidence>
<dbReference type="PATRIC" id="fig|1397666.3.peg.1690"/>
<comment type="caution">
    <text evidence="7">The sequence shown here is derived from an EMBL/GenBank/DDBJ whole genome shotgun (WGS) entry which is preliminary data.</text>
</comment>
<dbReference type="CDD" id="cd03257">
    <property type="entry name" value="ABC_NikE_OppD_transporters"/>
    <property type="match status" value="2"/>
</dbReference>
<dbReference type="AlphaFoldDB" id="U2XVH6"/>
<accession>U2XVH6</accession>
<dbReference type="InterPro" id="IPR027417">
    <property type="entry name" value="P-loop_NTPase"/>
</dbReference>
<evidence type="ECO:0000256" key="2">
    <source>
        <dbReference type="ARBA" id="ARBA00005417"/>
    </source>
</evidence>
<evidence type="ECO:0000256" key="4">
    <source>
        <dbReference type="ARBA" id="ARBA00022741"/>
    </source>
</evidence>
<name>U2XVH6_9PROT</name>
<evidence type="ECO:0000256" key="5">
    <source>
        <dbReference type="ARBA" id="ARBA00022840"/>
    </source>
</evidence>
<evidence type="ECO:0000259" key="6">
    <source>
        <dbReference type="PROSITE" id="PS50893"/>
    </source>
</evidence>
<dbReference type="GO" id="GO:0055085">
    <property type="term" value="P:transmembrane transport"/>
    <property type="evidence" value="ECO:0007669"/>
    <property type="project" value="UniProtKB-ARBA"/>
</dbReference>
<dbReference type="PROSITE" id="PS00211">
    <property type="entry name" value="ABC_TRANSPORTER_1"/>
    <property type="match status" value="2"/>
</dbReference>
<organism evidence="7 8">
    <name type="scientific">Candidatus Micropelagius thuwalensis</name>
    <dbReference type="NCBI Taxonomy" id="1397666"/>
    <lineage>
        <taxon>Bacteria</taxon>
        <taxon>Pseudomonadati</taxon>
        <taxon>Pseudomonadota</taxon>
        <taxon>Alphaproteobacteria</taxon>
        <taxon>PS1 clade</taxon>
        <taxon>Candidatus Micropelagius</taxon>
    </lineage>
</organism>
<dbReference type="FunFam" id="3.40.50.300:FF:000016">
    <property type="entry name" value="Oligopeptide ABC transporter ATP-binding component"/>
    <property type="match status" value="2"/>
</dbReference>
<comment type="subcellular location">
    <subcellularLocation>
        <location evidence="1">Cell inner membrane</location>
        <topology evidence="1">Peripheral membrane protein</topology>
    </subcellularLocation>
</comment>
<dbReference type="PROSITE" id="PS50893">
    <property type="entry name" value="ABC_TRANSPORTER_2"/>
    <property type="match status" value="2"/>
</dbReference>
<feature type="domain" description="ABC transporter" evidence="6">
    <location>
        <begin position="290"/>
        <end position="530"/>
    </location>
</feature>
<dbReference type="Proteomes" id="UP000016762">
    <property type="component" value="Unassembled WGS sequence"/>
</dbReference>
<dbReference type="GO" id="GO:0005524">
    <property type="term" value="F:ATP binding"/>
    <property type="evidence" value="ECO:0007669"/>
    <property type="project" value="UniProtKB-KW"/>
</dbReference>
<keyword evidence="3" id="KW-0813">Transport</keyword>
<dbReference type="NCBIfam" id="NF008453">
    <property type="entry name" value="PRK11308.1"/>
    <property type="match status" value="2"/>
</dbReference>
<dbReference type="InterPro" id="IPR017871">
    <property type="entry name" value="ABC_transporter-like_CS"/>
</dbReference>
<dbReference type="SUPFAM" id="SSF52540">
    <property type="entry name" value="P-loop containing nucleoside triphosphate hydrolases"/>
    <property type="match status" value="2"/>
</dbReference>
<dbReference type="EMBL" id="AWXE01000004">
    <property type="protein sequence ID" value="ERL46791.1"/>
    <property type="molecule type" value="Genomic_DNA"/>
</dbReference>
<feature type="domain" description="ABC transporter" evidence="6">
    <location>
        <begin position="5"/>
        <end position="260"/>
    </location>
</feature>
<gene>
    <name evidence="7" type="primary">aldA</name>
    <name evidence="7" type="ORF">RS24_01814</name>
</gene>
<dbReference type="Pfam" id="PF00005">
    <property type="entry name" value="ABC_tran"/>
    <property type="match status" value="2"/>
</dbReference>
<dbReference type="InterPro" id="IPR050319">
    <property type="entry name" value="ABC_transp_ATP-bind"/>
</dbReference>
<dbReference type="PANTHER" id="PTHR43776">
    <property type="entry name" value="TRANSPORT ATP-BINDING PROTEIN"/>
    <property type="match status" value="1"/>
</dbReference>